<protein>
    <recommendedName>
        <fullName evidence="5">Tetrapyrrole methylase domain-containing protein</fullName>
    </recommendedName>
</protein>
<proteinExistence type="predicted"/>
<dbReference type="InterPro" id="IPR050161">
    <property type="entry name" value="Siro_Cobalamin_biosynth"/>
</dbReference>
<dbReference type="InterPro" id="IPR014776">
    <property type="entry name" value="4pyrrole_Mease_sub2"/>
</dbReference>
<comment type="pathway">
    <text evidence="1">Cofactor biosynthesis; adenosylcobalamin biosynthesis.</text>
</comment>
<keyword evidence="4" id="KW-0949">S-adenosyl-L-methionine</keyword>
<name>A0A9X1RW62_9GAMM</name>
<organism evidence="6 7">
    <name type="scientific">Marinomonas algarum</name>
    <dbReference type="NCBI Taxonomy" id="2883105"/>
    <lineage>
        <taxon>Bacteria</taxon>
        <taxon>Pseudomonadati</taxon>
        <taxon>Pseudomonadota</taxon>
        <taxon>Gammaproteobacteria</taxon>
        <taxon>Oceanospirillales</taxon>
        <taxon>Oceanospirillaceae</taxon>
        <taxon>Marinomonas</taxon>
    </lineage>
</organism>
<feature type="domain" description="Tetrapyrrole methylase" evidence="5">
    <location>
        <begin position="11"/>
        <end position="223"/>
    </location>
</feature>
<dbReference type="AlphaFoldDB" id="A0A9X1RW62"/>
<accession>A0A9X1RW62</accession>
<dbReference type="InterPro" id="IPR000878">
    <property type="entry name" value="4pyrrol_Mease"/>
</dbReference>
<evidence type="ECO:0000259" key="5">
    <source>
        <dbReference type="Pfam" id="PF00590"/>
    </source>
</evidence>
<dbReference type="Proteomes" id="UP001139095">
    <property type="component" value="Unassembled WGS sequence"/>
</dbReference>
<dbReference type="Gene3D" id="3.30.950.10">
    <property type="entry name" value="Methyltransferase, Cobalt-precorrin-4 Transmethylase, Domain 2"/>
    <property type="match status" value="1"/>
</dbReference>
<comment type="caution">
    <text evidence="6">The sequence shown here is derived from an EMBL/GenBank/DDBJ whole genome shotgun (WGS) entry which is preliminary data.</text>
</comment>
<evidence type="ECO:0000313" key="7">
    <source>
        <dbReference type="Proteomes" id="UP001139095"/>
    </source>
</evidence>
<dbReference type="Gene3D" id="3.40.1010.10">
    <property type="entry name" value="Cobalt-precorrin-4 Transmethylase, Domain 1"/>
    <property type="match status" value="1"/>
</dbReference>
<evidence type="ECO:0000256" key="2">
    <source>
        <dbReference type="ARBA" id="ARBA00022603"/>
    </source>
</evidence>
<reference evidence="6" key="1">
    <citation type="submission" date="2021-10" db="EMBL/GenBank/DDBJ databases">
        <title>Marinomonas pontica sp. nov., isolated from the Black Sea.</title>
        <authorList>
            <person name="Zhao L.-H."/>
            <person name="Xue J.-H."/>
        </authorList>
    </citation>
    <scope>NUCLEOTIDE SEQUENCE</scope>
    <source>
        <strain evidence="6">E8</strain>
    </source>
</reference>
<dbReference type="RefSeq" id="WP_226755513.1">
    <property type="nucleotide sequence ID" value="NZ_JAJATW010000046.1"/>
</dbReference>
<keyword evidence="7" id="KW-1185">Reference proteome</keyword>
<evidence type="ECO:0000256" key="3">
    <source>
        <dbReference type="ARBA" id="ARBA00022679"/>
    </source>
</evidence>
<dbReference type="Pfam" id="PF00590">
    <property type="entry name" value="TP_methylase"/>
    <property type="match status" value="1"/>
</dbReference>
<keyword evidence="3" id="KW-0808">Transferase</keyword>
<dbReference type="GO" id="GO:0032259">
    <property type="term" value="P:methylation"/>
    <property type="evidence" value="ECO:0007669"/>
    <property type="project" value="UniProtKB-KW"/>
</dbReference>
<dbReference type="InterPro" id="IPR035996">
    <property type="entry name" value="4pyrrol_Methylase_sf"/>
</dbReference>
<dbReference type="SUPFAM" id="SSF53790">
    <property type="entry name" value="Tetrapyrrole methylase"/>
    <property type="match status" value="1"/>
</dbReference>
<gene>
    <name evidence="6" type="ORF">LG368_15045</name>
</gene>
<evidence type="ECO:0000313" key="6">
    <source>
        <dbReference type="EMBL" id="MCB5163177.1"/>
    </source>
</evidence>
<keyword evidence="2" id="KW-0489">Methyltransferase</keyword>
<evidence type="ECO:0000256" key="4">
    <source>
        <dbReference type="ARBA" id="ARBA00022691"/>
    </source>
</evidence>
<sequence>MNSNSTHQMGRLHLVSAGIGDSDNLTLKAVHVIQEADVVIAMQFVQRQTESYYKECVQVFDAGHGLFTELSRRGNADVAKIEAQENKIRDVIHQSVQCGLNVAVIEFGDPTLYGPQVGYLKEFSELKPIIVPGISSFNAANAMLRQSLLNSQSQTLMLSSVSAIQQYKVNPPSVLVLFTMKMEIEKMVEALLELYVPETQVALAFNAGFTTKQQTIYVKLRDLVEESNKIDIPWECLVYVGNIKEMSDDEGNTFTDTSTHQ</sequence>
<dbReference type="GO" id="GO:0008168">
    <property type="term" value="F:methyltransferase activity"/>
    <property type="evidence" value="ECO:0007669"/>
    <property type="project" value="UniProtKB-KW"/>
</dbReference>
<dbReference type="EMBL" id="JAJATW010000046">
    <property type="protein sequence ID" value="MCB5163177.1"/>
    <property type="molecule type" value="Genomic_DNA"/>
</dbReference>
<dbReference type="InterPro" id="IPR014777">
    <property type="entry name" value="4pyrrole_Mease_sub1"/>
</dbReference>
<evidence type="ECO:0000256" key="1">
    <source>
        <dbReference type="ARBA" id="ARBA00004953"/>
    </source>
</evidence>
<dbReference type="PANTHER" id="PTHR45790">
    <property type="entry name" value="SIROHEME SYNTHASE-RELATED"/>
    <property type="match status" value="1"/>
</dbReference>
<dbReference type="CDD" id="cd11724">
    <property type="entry name" value="TP_methylase"/>
    <property type="match status" value="1"/>
</dbReference>